<keyword evidence="1" id="KW-0732">Signal</keyword>
<evidence type="ECO:0000313" key="3">
    <source>
        <dbReference type="EMBL" id="EYU25860.1"/>
    </source>
</evidence>
<dbReference type="Pfam" id="PF14368">
    <property type="entry name" value="LTP_2"/>
    <property type="match status" value="1"/>
</dbReference>
<feature type="non-terminal residue" evidence="3">
    <location>
        <position position="104"/>
    </location>
</feature>
<dbReference type="Proteomes" id="UP000030748">
    <property type="component" value="Unassembled WGS sequence"/>
</dbReference>
<protein>
    <recommendedName>
        <fullName evidence="2">Bifunctional inhibitor/plant lipid transfer protein/seed storage helical domain-containing protein</fullName>
    </recommendedName>
</protein>
<reference evidence="3 4" key="1">
    <citation type="journal article" date="2013" name="Proc. Natl. Acad. Sci. U.S.A.">
        <title>Fine-scale variation in meiotic recombination in Mimulus inferred from population shotgun sequencing.</title>
        <authorList>
            <person name="Hellsten U."/>
            <person name="Wright K.M."/>
            <person name="Jenkins J."/>
            <person name="Shu S."/>
            <person name="Yuan Y."/>
            <person name="Wessler S.R."/>
            <person name="Schmutz J."/>
            <person name="Willis J.H."/>
            <person name="Rokhsar D.S."/>
        </authorList>
    </citation>
    <scope>NUCLEOTIDE SEQUENCE [LARGE SCALE GENOMIC DNA]</scope>
    <source>
        <strain evidence="4">cv. DUN x IM62</strain>
    </source>
</reference>
<evidence type="ECO:0000313" key="4">
    <source>
        <dbReference type="Proteomes" id="UP000030748"/>
    </source>
</evidence>
<dbReference type="EMBL" id="KI631864">
    <property type="protein sequence ID" value="EYU25860.1"/>
    <property type="molecule type" value="Genomic_DNA"/>
</dbReference>
<accession>A0A022QH47</accession>
<organism evidence="3 4">
    <name type="scientific">Erythranthe guttata</name>
    <name type="common">Yellow monkey flower</name>
    <name type="synonym">Mimulus guttatus</name>
    <dbReference type="NCBI Taxonomy" id="4155"/>
    <lineage>
        <taxon>Eukaryota</taxon>
        <taxon>Viridiplantae</taxon>
        <taxon>Streptophyta</taxon>
        <taxon>Embryophyta</taxon>
        <taxon>Tracheophyta</taxon>
        <taxon>Spermatophyta</taxon>
        <taxon>Magnoliopsida</taxon>
        <taxon>eudicotyledons</taxon>
        <taxon>Gunneridae</taxon>
        <taxon>Pentapetalae</taxon>
        <taxon>asterids</taxon>
        <taxon>lamiids</taxon>
        <taxon>Lamiales</taxon>
        <taxon>Phrymaceae</taxon>
        <taxon>Erythranthe</taxon>
    </lineage>
</organism>
<dbReference type="Gene3D" id="1.10.110.10">
    <property type="entry name" value="Plant lipid-transfer and hydrophobic proteins"/>
    <property type="match status" value="1"/>
</dbReference>
<dbReference type="PANTHER" id="PTHR33286">
    <property type="entry name" value="BIFUNCTIONAL INHIBITOR/LIPID-TRANSFER PROTEIN/SEED STORAGE 2S ALBUMIN SUPERFAMILY PROTEIN"/>
    <property type="match status" value="1"/>
</dbReference>
<dbReference type="PhylomeDB" id="A0A022QH47"/>
<dbReference type="InterPro" id="IPR016140">
    <property type="entry name" value="Bifunc_inhib/LTP/seed_store"/>
</dbReference>
<dbReference type="AlphaFoldDB" id="A0A022QH47"/>
<keyword evidence="4" id="KW-1185">Reference proteome</keyword>
<dbReference type="SUPFAM" id="SSF47699">
    <property type="entry name" value="Bifunctional inhibitor/lipid-transfer protein/seed storage 2S albumin"/>
    <property type="match status" value="1"/>
</dbReference>
<feature type="domain" description="Bifunctional inhibitor/plant lipid transfer protein/seed storage helical" evidence="2">
    <location>
        <begin position="14"/>
        <end position="103"/>
    </location>
</feature>
<proteinExistence type="predicted"/>
<sequence length="104" mass="11848">MRNSLFIMILLMMVGMVAVNSAQPVRPTKAQCSDERRDGFSACKFTLIYRLPPSAKCCRRIRETHTECVCPLITPKVAFLINVNWALKTIRKCGREVPRNFKCG</sequence>
<evidence type="ECO:0000256" key="1">
    <source>
        <dbReference type="SAM" id="SignalP"/>
    </source>
</evidence>
<dbReference type="InterPro" id="IPR036312">
    <property type="entry name" value="Bifun_inhib/LTP/seed_sf"/>
</dbReference>
<evidence type="ECO:0000259" key="2">
    <source>
        <dbReference type="Pfam" id="PF14368"/>
    </source>
</evidence>
<dbReference type="eggNOG" id="ENOG502S2SJ">
    <property type="taxonomic scope" value="Eukaryota"/>
</dbReference>
<dbReference type="PANTHER" id="PTHR33286:SF32">
    <property type="entry name" value="BIFUNCTIONAL INHIBITOR_PLANT LIPID TRANSFER PROTEIN_SEED STORAGE HELICAL DOMAIN-CONTAINING PROTEIN"/>
    <property type="match status" value="1"/>
</dbReference>
<feature type="signal peptide" evidence="1">
    <location>
        <begin position="1"/>
        <end position="22"/>
    </location>
</feature>
<feature type="chain" id="PRO_5001504058" description="Bifunctional inhibitor/plant lipid transfer protein/seed storage helical domain-containing protein" evidence="1">
    <location>
        <begin position="23"/>
        <end position="104"/>
    </location>
</feature>
<name>A0A022QH47_ERYGU</name>
<gene>
    <name evidence="3" type="ORF">MIMGU_mgv1a022428mg</name>
</gene>